<dbReference type="AlphaFoldDB" id="A0AAV5VRJ5"/>
<proteinExistence type="predicted"/>
<comment type="caution">
    <text evidence="2">The sequence shown here is derived from an EMBL/GenBank/DDBJ whole genome shotgun (WGS) entry which is preliminary data.</text>
</comment>
<feature type="compositionally biased region" description="Low complexity" evidence="1">
    <location>
        <begin position="1"/>
        <end position="12"/>
    </location>
</feature>
<protein>
    <submittedName>
        <fullName evidence="2">Uncharacterized protein</fullName>
    </submittedName>
</protein>
<accession>A0AAV5VRJ5</accession>
<organism evidence="2 3">
    <name type="scientific">Pristionchus fissidentatus</name>
    <dbReference type="NCBI Taxonomy" id="1538716"/>
    <lineage>
        <taxon>Eukaryota</taxon>
        <taxon>Metazoa</taxon>
        <taxon>Ecdysozoa</taxon>
        <taxon>Nematoda</taxon>
        <taxon>Chromadorea</taxon>
        <taxon>Rhabditida</taxon>
        <taxon>Rhabditina</taxon>
        <taxon>Diplogasteromorpha</taxon>
        <taxon>Diplogasteroidea</taxon>
        <taxon>Neodiplogasteridae</taxon>
        <taxon>Pristionchus</taxon>
    </lineage>
</organism>
<dbReference type="Proteomes" id="UP001432322">
    <property type="component" value="Unassembled WGS sequence"/>
</dbReference>
<feature type="non-terminal residue" evidence="2">
    <location>
        <position position="1"/>
    </location>
</feature>
<evidence type="ECO:0000256" key="1">
    <source>
        <dbReference type="SAM" id="MobiDB-lite"/>
    </source>
</evidence>
<gene>
    <name evidence="2" type="ORF">PFISCL1PPCAC_13498</name>
</gene>
<sequence length="191" mass="20655">SDGSDGSRLSLSTGESRVSELTHRSRRSHGSGVAGGTWQTGRAADTAGVTRRACERREGGGAVGSWLSGRTGISGEAGLSRRSRRARRAPRLDRLALAPARVQSGELSLLSEDRVEWVLSRLGGRRHEHLYVHHLGPRGVRLGTKDRHSVHDIVVDIGHLLVESGNNDETGNHGQCRGSRGHAHQQLLLEH</sequence>
<dbReference type="EMBL" id="BTSY01000004">
    <property type="protein sequence ID" value="GMT22201.1"/>
    <property type="molecule type" value="Genomic_DNA"/>
</dbReference>
<evidence type="ECO:0000313" key="3">
    <source>
        <dbReference type="Proteomes" id="UP001432322"/>
    </source>
</evidence>
<reference evidence="2" key="1">
    <citation type="submission" date="2023-10" db="EMBL/GenBank/DDBJ databases">
        <title>Genome assembly of Pristionchus species.</title>
        <authorList>
            <person name="Yoshida K."/>
            <person name="Sommer R.J."/>
        </authorList>
    </citation>
    <scope>NUCLEOTIDE SEQUENCE</scope>
    <source>
        <strain evidence="2">RS5133</strain>
    </source>
</reference>
<keyword evidence="3" id="KW-1185">Reference proteome</keyword>
<feature type="region of interest" description="Disordered" evidence="1">
    <location>
        <begin position="1"/>
        <end position="67"/>
    </location>
</feature>
<evidence type="ECO:0000313" key="2">
    <source>
        <dbReference type="EMBL" id="GMT22201.1"/>
    </source>
</evidence>
<name>A0AAV5VRJ5_9BILA</name>
<feature type="non-terminal residue" evidence="2">
    <location>
        <position position="191"/>
    </location>
</feature>